<dbReference type="EMBL" id="QGKV02001507">
    <property type="protein sequence ID" value="KAF3532546.1"/>
    <property type="molecule type" value="Genomic_DNA"/>
</dbReference>
<name>A0ABQ7BKW6_BRACR</name>
<protein>
    <submittedName>
        <fullName evidence="1">Uncharacterized protein</fullName>
    </submittedName>
</protein>
<keyword evidence="2" id="KW-1185">Reference proteome</keyword>
<sequence length="128" mass="14676">MRHVGRQVRKSVFVRMTPVPFIKTMRFIMQKAIGDILVSSPRPLVYNDGECLRRRFSDNHLGTAGYHHDADFVDVYIIIFSGARYTTNLRSTAASEFLNLSPESEVTWLITRNSPLWIEKDEDDDGGI</sequence>
<accession>A0ABQ7BKW6</accession>
<comment type="caution">
    <text evidence="1">The sequence shown here is derived from an EMBL/GenBank/DDBJ whole genome shotgun (WGS) entry which is preliminary data.</text>
</comment>
<proteinExistence type="predicted"/>
<evidence type="ECO:0000313" key="1">
    <source>
        <dbReference type="EMBL" id="KAF3532546.1"/>
    </source>
</evidence>
<gene>
    <name evidence="1" type="ORF">DY000_02036278</name>
</gene>
<dbReference type="Proteomes" id="UP000266723">
    <property type="component" value="Unassembled WGS sequence"/>
</dbReference>
<reference evidence="1 2" key="1">
    <citation type="journal article" date="2020" name="BMC Genomics">
        <title>Intraspecific diversification of the crop wild relative Brassica cretica Lam. using demographic model selection.</title>
        <authorList>
            <person name="Kioukis A."/>
            <person name="Michalopoulou V.A."/>
            <person name="Briers L."/>
            <person name="Pirintsos S."/>
            <person name="Studholme D.J."/>
            <person name="Pavlidis P."/>
            <person name="Sarris P.F."/>
        </authorList>
    </citation>
    <scope>NUCLEOTIDE SEQUENCE [LARGE SCALE GENOMIC DNA]</scope>
    <source>
        <strain evidence="2">cv. PFS-1207/04</strain>
    </source>
</reference>
<organism evidence="1 2">
    <name type="scientific">Brassica cretica</name>
    <name type="common">Mustard</name>
    <dbReference type="NCBI Taxonomy" id="69181"/>
    <lineage>
        <taxon>Eukaryota</taxon>
        <taxon>Viridiplantae</taxon>
        <taxon>Streptophyta</taxon>
        <taxon>Embryophyta</taxon>
        <taxon>Tracheophyta</taxon>
        <taxon>Spermatophyta</taxon>
        <taxon>Magnoliopsida</taxon>
        <taxon>eudicotyledons</taxon>
        <taxon>Gunneridae</taxon>
        <taxon>Pentapetalae</taxon>
        <taxon>rosids</taxon>
        <taxon>malvids</taxon>
        <taxon>Brassicales</taxon>
        <taxon>Brassicaceae</taxon>
        <taxon>Brassiceae</taxon>
        <taxon>Brassica</taxon>
    </lineage>
</organism>
<evidence type="ECO:0000313" key="2">
    <source>
        <dbReference type="Proteomes" id="UP000266723"/>
    </source>
</evidence>